<feature type="compositionally biased region" description="Acidic residues" evidence="1">
    <location>
        <begin position="328"/>
        <end position="338"/>
    </location>
</feature>
<accession>A0A9J7NA18</accession>
<dbReference type="KEGG" id="bfo:118429778"/>
<evidence type="ECO:0000256" key="1">
    <source>
        <dbReference type="SAM" id="MobiDB-lite"/>
    </source>
</evidence>
<dbReference type="GO" id="GO:0071209">
    <property type="term" value="F:U7 snRNA binding"/>
    <property type="evidence" value="ECO:0000318"/>
    <property type="project" value="GO_Central"/>
</dbReference>
<dbReference type="GO" id="GO:0005683">
    <property type="term" value="C:U7 snRNP"/>
    <property type="evidence" value="ECO:0000318"/>
    <property type="project" value="GO_Central"/>
</dbReference>
<feature type="compositionally biased region" description="Basic and acidic residues" evidence="1">
    <location>
        <begin position="239"/>
        <end position="250"/>
    </location>
</feature>
<dbReference type="Proteomes" id="UP000001554">
    <property type="component" value="Chromosome 13"/>
</dbReference>
<dbReference type="InterPro" id="IPR039267">
    <property type="entry name" value="Lsm11"/>
</dbReference>
<reference evidence="3" key="2">
    <citation type="submission" date="2025-08" db="UniProtKB">
        <authorList>
            <consortium name="RefSeq"/>
        </authorList>
    </citation>
    <scope>IDENTIFICATION</scope>
    <source>
        <strain evidence="3">S238N-H82</strain>
        <tissue evidence="3">Testes</tissue>
    </source>
</reference>
<dbReference type="GO" id="GO:0006398">
    <property type="term" value="P:mRNA 3'-end processing by stem-loop binding and cleavage"/>
    <property type="evidence" value="ECO:0000318"/>
    <property type="project" value="GO_Central"/>
</dbReference>
<protein>
    <submittedName>
        <fullName evidence="3">U7 snRNA-associated Sm-like protein LSm11</fullName>
    </submittedName>
</protein>
<name>A0A9J7NA18_BRAFL</name>
<dbReference type="AlphaFoldDB" id="A0A9J7NA18"/>
<feature type="compositionally biased region" description="Basic residues" evidence="1">
    <location>
        <begin position="359"/>
        <end position="368"/>
    </location>
</feature>
<sequence>MEPEEEEAVDLTSPDFDPAKALSSQAVSLPVPNVRPFENLAQYESAMKGLRARRKAPASTQHGGPDTAGKSGSKDSSTEAGPSARSLPPLVATHRKPAKTLLTRMTEAKQGPLDVLRSCISEKRRVIVTTRTFKGLRGICTGYLVAFDKFWNLAMADVEEVYHKPPLGKKFFNEETLTVSKLLQSETTSQIVSKNDYLMQSTRMKEEEQKSSAAARTEQDTRHCSTQYKGQGAGMDLKSNVKKEPGDRGSGKARSSTRTELHHRSDYKESKEKRHTEEQRTDRRTSSKDSSLKKHGRERDKGSKAGPESLSALESKLTNLQKELAALDAEESDEEEDTVQSTTGDTETQGRTSAGVKGTKAKTRRKPRKQECQFFKRHVNQLFVRGENVVIVSIKDA</sequence>
<dbReference type="PANTHER" id="PTHR21415">
    <property type="entry name" value="U7 SNRNA-ASSOCIATED SM-LIKE PROTEIN LSM11"/>
    <property type="match status" value="1"/>
</dbReference>
<feature type="compositionally biased region" description="Polar residues" evidence="1">
    <location>
        <begin position="339"/>
        <end position="352"/>
    </location>
</feature>
<dbReference type="Gene3D" id="2.30.30.100">
    <property type="match status" value="1"/>
</dbReference>
<dbReference type="PANTHER" id="PTHR21415:SF1">
    <property type="entry name" value="U7 SNRNA-ASSOCIATED SM-LIKE PROTEIN LSM11"/>
    <property type="match status" value="1"/>
</dbReference>
<dbReference type="SUPFAM" id="SSF50182">
    <property type="entry name" value="Sm-like ribonucleoproteins"/>
    <property type="match status" value="1"/>
</dbReference>
<feature type="region of interest" description="Disordered" evidence="1">
    <location>
        <begin position="202"/>
        <end position="372"/>
    </location>
</feature>
<evidence type="ECO:0000313" key="2">
    <source>
        <dbReference type="Proteomes" id="UP000001554"/>
    </source>
</evidence>
<dbReference type="OrthoDB" id="10002367at2759"/>
<feature type="region of interest" description="Disordered" evidence="1">
    <location>
        <begin position="1"/>
        <end position="34"/>
    </location>
</feature>
<dbReference type="OMA" id="QGAGMDL"/>
<dbReference type="InterPro" id="IPR010920">
    <property type="entry name" value="LSM_dom_sf"/>
</dbReference>
<dbReference type="GeneID" id="118429778"/>
<proteinExistence type="predicted"/>
<keyword evidence="2" id="KW-1185">Reference proteome</keyword>
<reference evidence="2" key="1">
    <citation type="journal article" date="2020" name="Nat. Ecol. Evol.">
        <title>Deeply conserved synteny resolves early events in vertebrate evolution.</title>
        <authorList>
            <person name="Simakov O."/>
            <person name="Marletaz F."/>
            <person name="Yue J.X."/>
            <person name="O'Connell B."/>
            <person name="Jenkins J."/>
            <person name="Brandt A."/>
            <person name="Calef R."/>
            <person name="Tung C.H."/>
            <person name="Huang T.K."/>
            <person name="Schmutz J."/>
            <person name="Satoh N."/>
            <person name="Yu J.K."/>
            <person name="Putnam N.H."/>
            <person name="Green R.E."/>
            <person name="Rokhsar D.S."/>
        </authorList>
    </citation>
    <scope>NUCLEOTIDE SEQUENCE [LARGE SCALE GENOMIC DNA]</scope>
    <source>
        <strain evidence="2">S238N-H82</strain>
    </source>
</reference>
<dbReference type="RefSeq" id="XP_035696304.1">
    <property type="nucleotide sequence ID" value="XM_035840411.1"/>
</dbReference>
<evidence type="ECO:0000313" key="3">
    <source>
        <dbReference type="RefSeq" id="XP_035696304.1"/>
    </source>
</evidence>
<gene>
    <name evidence="3" type="primary">LOC118429778</name>
</gene>
<feature type="region of interest" description="Disordered" evidence="1">
    <location>
        <begin position="48"/>
        <end position="94"/>
    </location>
</feature>
<organism evidence="2 3">
    <name type="scientific">Branchiostoma floridae</name>
    <name type="common">Florida lancelet</name>
    <name type="synonym">Amphioxus</name>
    <dbReference type="NCBI Taxonomy" id="7739"/>
    <lineage>
        <taxon>Eukaryota</taxon>
        <taxon>Metazoa</taxon>
        <taxon>Chordata</taxon>
        <taxon>Cephalochordata</taxon>
        <taxon>Leptocardii</taxon>
        <taxon>Amphioxiformes</taxon>
        <taxon>Branchiostomatidae</taxon>
        <taxon>Branchiostoma</taxon>
    </lineage>
</organism>
<feature type="compositionally biased region" description="Basic and acidic residues" evidence="1">
    <location>
        <begin position="257"/>
        <end position="303"/>
    </location>
</feature>